<dbReference type="EMBL" id="KZ613949">
    <property type="protein sequence ID" value="PMD37238.1"/>
    <property type="molecule type" value="Genomic_DNA"/>
</dbReference>
<dbReference type="Gene3D" id="3.40.50.720">
    <property type="entry name" value="NAD(P)-binding Rossmann-like Domain"/>
    <property type="match status" value="1"/>
</dbReference>
<proteinExistence type="inferred from homology"/>
<gene>
    <name evidence="3" type="ORF">L207DRAFT_545651</name>
</gene>
<evidence type="ECO:0000256" key="2">
    <source>
        <dbReference type="ARBA" id="ARBA00023002"/>
    </source>
</evidence>
<protein>
    <submittedName>
        <fullName evidence="3">Short-chain dehydrogenase</fullName>
    </submittedName>
</protein>
<organism evidence="3 4">
    <name type="scientific">Hyaloscypha variabilis (strain UAMH 11265 / GT02V1 / F)</name>
    <name type="common">Meliniomyces variabilis</name>
    <dbReference type="NCBI Taxonomy" id="1149755"/>
    <lineage>
        <taxon>Eukaryota</taxon>
        <taxon>Fungi</taxon>
        <taxon>Dikarya</taxon>
        <taxon>Ascomycota</taxon>
        <taxon>Pezizomycotina</taxon>
        <taxon>Leotiomycetes</taxon>
        <taxon>Helotiales</taxon>
        <taxon>Hyaloscyphaceae</taxon>
        <taxon>Hyaloscypha</taxon>
        <taxon>Hyaloscypha variabilis</taxon>
    </lineage>
</organism>
<dbReference type="SUPFAM" id="SSF51735">
    <property type="entry name" value="NAD(P)-binding Rossmann-fold domains"/>
    <property type="match status" value="1"/>
</dbReference>
<keyword evidence="2" id="KW-0560">Oxidoreductase</keyword>
<dbReference type="PANTHER" id="PTHR24320">
    <property type="entry name" value="RETINOL DEHYDROGENASE"/>
    <property type="match status" value="1"/>
</dbReference>
<evidence type="ECO:0000313" key="4">
    <source>
        <dbReference type="Proteomes" id="UP000235786"/>
    </source>
</evidence>
<dbReference type="InterPro" id="IPR002347">
    <property type="entry name" value="SDR_fam"/>
</dbReference>
<reference evidence="3 4" key="1">
    <citation type="submission" date="2016-04" db="EMBL/GenBank/DDBJ databases">
        <title>A degradative enzymes factory behind the ericoid mycorrhizal symbiosis.</title>
        <authorList>
            <consortium name="DOE Joint Genome Institute"/>
            <person name="Martino E."/>
            <person name="Morin E."/>
            <person name="Grelet G."/>
            <person name="Kuo A."/>
            <person name="Kohler A."/>
            <person name="Daghino S."/>
            <person name="Barry K."/>
            <person name="Choi C."/>
            <person name="Cichocki N."/>
            <person name="Clum A."/>
            <person name="Copeland A."/>
            <person name="Hainaut M."/>
            <person name="Haridas S."/>
            <person name="Labutti K."/>
            <person name="Lindquist E."/>
            <person name="Lipzen A."/>
            <person name="Khouja H.-R."/>
            <person name="Murat C."/>
            <person name="Ohm R."/>
            <person name="Olson A."/>
            <person name="Spatafora J."/>
            <person name="Veneault-Fourrey C."/>
            <person name="Henrissat B."/>
            <person name="Grigoriev I."/>
            <person name="Martin F."/>
            <person name="Perotto S."/>
        </authorList>
    </citation>
    <scope>NUCLEOTIDE SEQUENCE [LARGE SCALE GENOMIC DNA]</scope>
    <source>
        <strain evidence="3 4">F</strain>
    </source>
</reference>
<dbReference type="Proteomes" id="UP000235786">
    <property type="component" value="Unassembled WGS sequence"/>
</dbReference>
<dbReference type="PRINTS" id="PR00081">
    <property type="entry name" value="GDHRDH"/>
</dbReference>
<dbReference type="GO" id="GO:0016491">
    <property type="term" value="F:oxidoreductase activity"/>
    <property type="evidence" value="ECO:0007669"/>
    <property type="project" value="UniProtKB-KW"/>
</dbReference>
<dbReference type="PANTHER" id="PTHR24320:SF152">
    <property type="entry name" value="SHORT-CHAIN DEHYDROGENASE_REDUCTASE FAMILY PROTEIN"/>
    <property type="match status" value="1"/>
</dbReference>
<evidence type="ECO:0000256" key="1">
    <source>
        <dbReference type="ARBA" id="ARBA00006484"/>
    </source>
</evidence>
<evidence type="ECO:0000313" key="3">
    <source>
        <dbReference type="EMBL" id="PMD37238.1"/>
    </source>
</evidence>
<dbReference type="InterPro" id="IPR036291">
    <property type="entry name" value="NAD(P)-bd_dom_sf"/>
</dbReference>
<name>A0A2J6RFF0_HYAVF</name>
<accession>A0A2J6RFF0</accession>
<comment type="similarity">
    <text evidence="1">Belongs to the short-chain dehydrogenases/reductases (SDR) family.</text>
</comment>
<dbReference type="STRING" id="1149755.A0A2J6RFF0"/>
<keyword evidence="4" id="KW-1185">Reference proteome</keyword>
<sequence length="321" mass="35612">MSLLPYTHTVLLTGGTSGLGYYAALNIARQQPKYLVVITGRSDPDASAQKINTQLHQQSVAFLPLDLSSTTKVREFAESWATKNYPPIISLVLNAGTQLVGPMETNEEGYEKTFMINHLGHTLLFHLLIPYLSPDARIVITSSGTHNPTMTQKAKLPDAVYTNAEELAHPDPATAHPEGMQRYNSSKLANVLWTYTLARHLEDKKSRITANAYNPGLIFGTGLGRDYAPIMKFLWYHILPRMTPLIRLIMPYVRGVQESGECLAWLAVSPEAAAFNGRYVSDKKEVMSSADSYDVEKQDDLWKWTVKTTGAKGDGLEGLKL</sequence>
<dbReference type="Pfam" id="PF00106">
    <property type="entry name" value="adh_short"/>
    <property type="match status" value="1"/>
</dbReference>
<dbReference type="OrthoDB" id="542013at2759"/>
<dbReference type="AlphaFoldDB" id="A0A2J6RFF0"/>